<protein>
    <submittedName>
        <fullName evidence="1">Uncharacterized protein</fullName>
    </submittedName>
</protein>
<reference evidence="1 2" key="1">
    <citation type="submission" date="2014-05" db="EMBL/GenBank/DDBJ databases">
        <authorList>
            <person name="Daugherty S.C."/>
            <person name="Tallon L.J."/>
            <person name="Sadzewicz L."/>
            <person name="Kilian M."/>
            <person name="Tettelin H."/>
        </authorList>
    </citation>
    <scope>NUCLEOTIDE SEQUENCE [LARGE SCALE GENOMIC DNA]</scope>
    <source>
        <strain evidence="1 2">SK642</strain>
    </source>
</reference>
<dbReference type="Proteomes" id="UP000028030">
    <property type="component" value="Unassembled WGS sequence"/>
</dbReference>
<comment type="caution">
    <text evidence="1">The sequence shown here is derived from an EMBL/GenBank/DDBJ whole genome shotgun (WGS) entry which is preliminary data.</text>
</comment>
<evidence type="ECO:0000313" key="2">
    <source>
        <dbReference type="Proteomes" id="UP000028030"/>
    </source>
</evidence>
<organism evidence="1 2">
    <name type="scientific">Streptococcus mitis</name>
    <dbReference type="NCBI Taxonomy" id="28037"/>
    <lineage>
        <taxon>Bacteria</taxon>
        <taxon>Bacillati</taxon>
        <taxon>Bacillota</taxon>
        <taxon>Bacilli</taxon>
        <taxon>Lactobacillales</taxon>
        <taxon>Streptococcaceae</taxon>
        <taxon>Streptococcus</taxon>
        <taxon>Streptococcus mitis group</taxon>
    </lineage>
</organism>
<name>A0A081QB71_STRMT</name>
<proteinExistence type="predicted"/>
<sequence length="108" mass="12472">MEGNLIETREPTEDEARTFLENLSEKFDITVTLENITKIVEDSIASSGFSKILKICNLKNEIIDSKEIKEIVSNLKEKALSSIALDNDLQKKLRHKYFEELEMKLLKQ</sequence>
<accession>A0A081QB71</accession>
<dbReference type="AlphaFoldDB" id="A0A081QB71"/>
<evidence type="ECO:0000313" key="1">
    <source>
        <dbReference type="EMBL" id="KEQ40194.1"/>
    </source>
</evidence>
<dbReference type="PATRIC" id="fig|28037.97.peg.1389"/>
<dbReference type="EMBL" id="JPFW01000008">
    <property type="protein sequence ID" value="KEQ40194.1"/>
    <property type="molecule type" value="Genomic_DNA"/>
</dbReference>
<gene>
    <name evidence="1" type="ORF">SK642_1452</name>
</gene>